<reference evidence="3 4" key="1">
    <citation type="submission" date="2015-08" db="EMBL/GenBank/DDBJ databases">
        <title>The genome of the Asian arowana (Scleropages formosus).</title>
        <authorList>
            <person name="Tan M.H."/>
            <person name="Gan H.M."/>
            <person name="Croft L.J."/>
            <person name="Austin C.M."/>
        </authorList>
    </citation>
    <scope>NUCLEOTIDE SEQUENCE [LARGE SCALE GENOMIC DNA]</scope>
    <source>
        <strain evidence="3">Aro1</strain>
    </source>
</reference>
<dbReference type="PANTHER" id="PTHR45710:SF26">
    <property type="entry name" value="RH26557P"/>
    <property type="match status" value="1"/>
</dbReference>
<feature type="domain" description="C-type lectin" evidence="2">
    <location>
        <begin position="118"/>
        <end position="186"/>
    </location>
</feature>
<evidence type="ECO:0000313" key="3">
    <source>
        <dbReference type="EMBL" id="KPP57891.1"/>
    </source>
</evidence>
<dbReference type="SMART" id="SM00034">
    <property type="entry name" value="CLECT"/>
    <property type="match status" value="1"/>
</dbReference>
<evidence type="ECO:0000313" key="4">
    <source>
        <dbReference type="Proteomes" id="UP000034805"/>
    </source>
</evidence>
<organism evidence="3 4">
    <name type="scientific">Scleropages formosus</name>
    <name type="common">Asian bonytongue</name>
    <name type="synonym">Osteoglossum formosum</name>
    <dbReference type="NCBI Taxonomy" id="113540"/>
    <lineage>
        <taxon>Eukaryota</taxon>
        <taxon>Metazoa</taxon>
        <taxon>Chordata</taxon>
        <taxon>Craniata</taxon>
        <taxon>Vertebrata</taxon>
        <taxon>Euteleostomi</taxon>
        <taxon>Actinopterygii</taxon>
        <taxon>Neopterygii</taxon>
        <taxon>Teleostei</taxon>
        <taxon>Osteoglossocephala</taxon>
        <taxon>Osteoglossomorpha</taxon>
        <taxon>Osteoglossiformes</taxon>
        <taxon>Osteoglossidae</taxon>
        <taxon>Scleropages</taxon>
    </lineage>
</organism>
<dbReference type="AlphaFoldDB" id="A0A0P7W5L0"/>
<dbReference type="InterPro" id="IPR016186">
    <property type="entry name" value="C-type_lectin-like/link_sf"/>
</dbReference>
<name>A0A0P7W5L0_SCLFO</name>
<gene>
    <name evidence="3" type="ORF">Z043_124338</name>
</gene>
<dbReference type="SUPFAM" id="SSF56436">
    <property type="entry name" value="C-type lectin-like"/>
    <property type="match status" value="1"/>
</dbReference>
<dbReference type="STRING" id="113540.ENSSFOP00015035232"/>
<sequence length="218" mass="24867">MITLKLPVKRGVIFTLSEDETDKRDKRDKLHSYSSDFSTSVIKSGSSSLDQNVYREINKLKFSMEATENQLVSVEKSLKAIDGLEPLKTLVNQLKCNLDKITSNVSTEGCCPLGWSFYSTSCYYFSNEGKSWDSARDSCSRMHASLATLKDDGEWTFVSKHTMPFYFWIGLTDERTGDWEWVDGAPYIMDRRQVSQALLLVHTLSRVFLFPPTTLSPR</sequence>
<dbReference type="GO" id="GO:0005886">
    <property type="term" value="C:plasma membrane"/>
    <property type="evidence" value="ECO:0007669"/>
    <property type="project" value="UniProtKB-SubCell"/>
</dbReference>
<dbReference type="InterPro" id="IPR050828">
    <property type="entry name" value="C-type_lectin/matrix_domain"/>
</dbReference>
<dbReference type="Gene3D" id="3.10.100.10">
    <property type="entry name" value="Mannose-Binding Protein A, subunit A"/>
    <property type="match status" value="1"/>
</dbReference>
<proteinExistence type="predicted"/>
<evidence type="ECO:0000256" key="1">
    <source>
        <dbReference type="ARBA" id="ARBA00004401"/>
    </source>
</evidence>
<evidence type="ECO:0000259" key="2">
    <source>
        <dbReference type="PROSITE" id="PS50041"/>
    </source>
</evidence>
<dbReference type="InterPro" id="IPR001304">
    <property type="entry name" value="C-type_lectin-like"/>
</dbReference>
<dbReference type="PANTHER" id="PTHR45710">
    <property type="entry name" value="C-TYPE LECTIN DOMAIN-CONTAINING PROTEIN 180"/>
    <property type="match status" value="1"/>
</dbReference>
<dbReference type="Proteomes" id="UP000034805">
    <property type="component" value="Unassembled WGS sequence"/>
</dbReference>
<comment type="caution">
    <text evidence="3">The sequence shown here is derived from an EMBL/GenBank/DDBJ whole genome shotgun (WGS) entry which is preliminary data.</text>
</comment>
<accession>A0A0P7W5L0</accession>
<dbReference type="PROSITE" id="PS50041">
    <property type="entry name" value="C_TYPE_LECTIN_2"/>
    <property type="match status" value="1"/>
</dbReference>
<dbReference type="Pfam" id="PF00059">
    <property type="entry name" value="Lectin_C"/>
    <property type="match status" value="1"/>
</dbReference>
<dbReference type="EMBL" id="JARO02015164">
    <property type="protein sequence ID" value="KPP57891.1"/>
    <property type="molecule type" value="Genomic_DNA"/>
</dbReference>
<protein>
    <recommendedName>
        <fullName evidence="2">C-type lectin domain-containing protein</fullName>
    </recommendedName>
</protein>
<dbReference type="InterPro" id="IPR016187">
    <property type="entry name" value="CTDL_fold"/>
</dbReference>
<comment type="subcellular location">
    <subcellularLocation>
        <location evidence="1">Cell membrane</location>
        <topology evidence="1">Single-pass type II membrane protein</topology>
    </subcellularLocation>
</comment>